<gene>
    <name evidence="4" type="ORF">C8D82_11091</name>
</gene>
<dbReference type="Gene3D" id="2.60.120.1130">
    <property type="match status" value="1"/>
</dbReference>
<dbReference type="GO" id="GO:0008233">
    <property type="term" value="F:peptidase activity"/>
    <property type="evidence" value="ECO:0007669"/>
    <property type="project" value="UniProtKB-KW"/>
</dbReference>
<feature type="domain" description="Transglutaminase-like" evidence="2">
    <location>
        <begin position="913"/>
        <end position="981"/>
    </location>
</feature>
<dbReference type="Pfam" id="PF01841">
    <property type="entry name" value="Transglut_core"/>
    <property type="match status" value="2"/>
</dbReference>
<dbReference type="RefSeq" id="WP_165832916.1">
    <property type="nucleotide sequence ID" value="NZ_CABMMC010000015.1"/>
</dbReference>
<evidence type="ECO:0000313" key="4">
    <source>
        <dbReference type="EMBL" id="PVY42782.1"/>
    </source>
</evidence>
<accession>A0A2U1B2E6</accession>
<feature type="chain" id="PRO_5015581659" evidence="1">
    <location>
        <begin position="24"/>
        <end position="1274"/>
    </location>
</feature>
<evidence type="ECO:0000259" key="3">
    <source>
        <dbReference type="Pfam" id="PF12969"/>
    </source>
</evidence>
<dbReference type="InterPro" id="IPR024618">
    <property type="entry name" value="DUF3857"/>
</dbReference>
<keyword evidence="4" id="KW-0378">Hydrolase</keyword>
<dbReference type="Proteomes" id="UP000245959">
    <property type="component" value="Unassembled WGS sequence"/>
</dbReference>
<dbReference type="InterPro" id="IPR002931">
    <property type="entry name" value="Transglutaminase-like"/>
</dbReference>
<keyword evidence="4" id="KW-0645">Protease</keyword>
<keyword evidence="1" id="KW-0732">Signal</keyword>
<name>A0A2U1B2E6_9BACT</name>
<dbReference type="GeneID" id="78295006"/>
<keyword evidence="5" id="KW-1185">Reference proteome</keyword>
<evidence type="ECO:0000259" key="2">
    <source>
        <dbReference type="Pfam" id="PF01841"/>
    </source>
</evidence>
<dbReference type="PANTHER" id="PTHR33490">
    <property type="entry name" value="BLR5614 PROTEIN-RELATED"/>
    <property type="match status" value="1"/>
</dbReference>
<dbReference type="SUPFAM" id="SSF54001">
    <property type="entry name" value="Cysteine proteinases"/>
    <property type="match status" value="2"/>
</dbReference>
<dbReference type="Pfam" id="PF12969">
    <property type="entry name" value="DUF3857"/>
    <property type="match status" value="2"/>
</dbReference>
<dbReference type="AlphaFoldDB" id="A0A2U1B2E6"/>
<organism evidence="4 5">
    <name type="scientific">Victivallis vadensis</name>
    <dbReference type="NCBI Taxonomy" id="172901"/>
    <lineage>
        <taxon>Bacteria</taxon>
        <taxon>Pseudomonadati</taxon>
        <taxon>Lentisphaerota</taxon>
        <taxon>Lentisphaeria</taxon>
        <taxon>Victivallales</taxon>
        <taxon>Victivallaceae</taxon>
        <taxon>Victivallis</taxon>
    </lineage>
</organism>
<proteinExistence type="predicted"/>
<dbReference type="EMBL" id="QEKH01000010">
    <property type="protein sequence ID" value="PVY42782.1"/>
    <property type="molecule type" value="Genomic_DNA"/>
</dbReference>
<feature type="domain" description="DUF3857" evidence="3">
    <location>
        <begin position="688"/>
        <end position="821"/>
    </location>
</feature>
<dbReference type="Gene3D" id="3.10.620.30">
    <property type="match status" value="2"/>
</dbReference>
<feature type="domain" description="DUF3857" evidence="3">
    <location>
        <begin position="61"/>
        <end position="234"/>
    </location>
</feature>
<feature type="domain" description="Transglutaminase-like" evidence="2">
    <location>
        <begin position="285"/>
        <end position="397"/>
    </location>
</feature>
<evidence type="ECO:0000313" key="5">
    <source>
        <dbReference type="Proteomes" id="UP000245959"/>
    </source>
</evidence>
<feature type="signal peptide" evidence="1">
    <location>
        <begin position="1"/>
        <end position="23"/>
    </location>
</feature>
<comment type="caution">
    <text evidence="4">The sequence shown here is derived from an EMBL/GenBank/DDBJ whole genome shotgun (WGS) entry which is preliminary data.</text>
</comment>
<reference evidence="4 5" key="1">
    <citation type="submission" date="2018-04" db="EMBL/GenBank/DDBJ databases">
        <title>Genomic Encyclopedia of Type Strains, Phase IV (KMG-IV): sequencing the most valuable type-strain genomes for metagenomic binning, comparative biology and taxonomic classification.</title>
        <authorList>
            <person name="Goeker M."/>
        </authorList>
    </citation>
    <scope>NUCLEOTIDE SEQUENCE [LARGE SCALE GENOMIC DNA]</scope>
    <source>
        <strain evidence="4 5">DSM 14823</strain>
    </source>
</reference>
<evidence type="ECO:0000256" key="1">
    <source>
        <dbReference type="SAM" id="SignalP"/>
    </source>
</evidence>
<sequence length="1274" mass="140830">MIRFKKFLPLLLAILAFHLFAEAVPAPVAQALKLSEQASAKRFPNADSVLLYDEQHVVYQADGTAVTTDDYFVKVLTEAGRRAMGTQSFYFNTTYEEFKLELCDVLKPDGKTVRLDVAENSKIAVSPGQMGSNIYDPANKIMTVTIPELEVGDIIRLRAVEKEIKPRVAGVWCGLYLLQSDSPVLEYRITIDGPADRPLKSIAVKDPVGGSVKFSEEKKDGRILYSWVATDVPQVIPEPDMPELYTCVQRLAVSTAANWNEISQWYYALCRPRLDAVTPEIKAKVGELTKNAKTPEQKVMALFQFVSQQIRYMGITAEAEAPGYEPHDVSMTFNQRYGVCRDKAALLVSMLELAGFKAYPVLFMAGPPKDDEVPNNYFNHAVVAVELAPGKYQLMDPTYETTTELFPSSMGNMSFLVAKPEGDALRRSEVTPAAENVMKIATRAAVAPDGVLSGATELAFGGINDQIYRDAFSRWPVDYRKQFFAAQLKRAIPGATLETLEVTPADVRDMSVPLAVKLTFRATEFLPENPAEFLLQLPEFGSGFGAVSFMMGSFGLEKRRFNLLLFSTCAVEEKFDLAVPPLCRLVSVPGRLEVKVPGVLDYRRSLSAGAAMVSGSSRLSLDTVEIKPAQYVELKQALRKIDSLERQLPIAKIDFAGVPEQLVASAFPGADSILLDSAETVTIHDASSWTSVAKERRRVLNYAGVKSCSELKLSYNPVWEEVSVAATVTAPDGSRQELGEKELNLMDAPWVSSAPRYPAEKVLVASLPGVVPGAVIESTVTRKVKERPFFSRYVPLAGDAPVVRSSFALTAPFKFDCRVGAPDTNLAVQEFVDSNRLTRIWKSGDTPQLPREPGQAPRWMFAPTLYLSAGNYGSFAKALSAALQAKVRPGEKIKALVGELKLVDDPAVRPLASEREAKLKRLRDYVARNIRSAGPGLNQLPWSCFSLPETTLASGYGNSADRAILLAAILKAAGIESRFVAVTPFGYAPATLKLLSRYPANWFSEVLVYVPAYETYLNDTSEYAKVGAARSEEQIGLNLSDGRLQVIRPRRKSESSVSLSYAIDLRANGSAEIQVRRQVTGTDFENENRRFAEMTPEQKRIFFEELVSGFSQSAKLAGKPKIDFDSYPGRLEYTVRVPDFAAAADGYMQFELPGFSELAQRVATAEKSRRTPVWRNKPSRISLEYRIHLPSGYRVVADRPERKELGSFGSSAFYEYFEPGESTLRIDCGLTLPVELVPPLDYNKLTELQRELSKLASGRIILTNRKAPTTEQKR</sequence>
<protein>
    <submittedName>
        <fullName evidence="4">Transglutaminase-like putative cysteine protease</fullName>
    </submittedName>
</protein>
<dbReference type="Gene3D" id="2.60.40.3140">
    <property type="match status" value="2"/>
</dbReference>
<dbReference type="InterPro" id="IPR038765">
    <property type="entry name" value="Papain-like_cys_pep_sf"/>
</dbReference>
<dbReference type="GO" id="GO:0006508">
    <property type="term" value="P:proteolysis"/>
    <property type="evidence" value="ECO:0007669"/>
    <property type="project" value="UniProtKB-KW"/>
</dbReference>